<dbReference type="RefSeq" id="WP_023949789.1">
    <property type="nucleotide sequence ID" value="NZ_AYSV01000043.1"/>
</dbReference>
<protein>
    <recommendedName>
        <fullName evidence="3">DUF4298 domain-containing protein</fullName>
    </recommendedName>
</protein>
<dbReference type="PATRIC" id="fig|1414851.3.peg.595"/>
<dbReference type="OrthoDB" id="8602690at2"/>
<gene>
    <name evidence="1" type="ORF">V757_03005</name>
</gene>
<proteinExistence type="predicted"/>
<evidence type="ECO:0000313" key="1">
    <source>
        <dbReference type="EMBL" id="ETD72626.1"/>
    </source>
</evidence>
<evidence type="ECO:0000313" key="2">
    <source>
        <dbReference type="Proteomes" id="UP000018766"/>
    </source>
</evidence>
<dbReference type="Pfam" id="PF14131">
    <property type="entry name" value="DUF4298"/>
    <property type="match status" value="1"/>
</dbReference>
<dbReference type="Proteomes" id="UP000018766">
    <property type="component" value="Unassembled WGS sequence"/>
</dbReference>
<sequence length="103" mass="12426">MQEKINEIQQLYRQWLALQPKLEAAQEEWRHSMQIMQTIKDFYERDYLHYYEQIEKQDVNVSLATEGEYSIMSEDAIFDAIGEQHSLAWDWIRLGMQVVDPKD</sequence>
<keyword evidence="2" id="KW-1185">Reference proteome</keyword>
<dbReference type="EMBL" id="AYSV01000043">
    <property type="protein sequence ID" value="ETD72626.1"/>
    <property type="molecule type" value="Genomic_DNA"/>
</dbReference>
<reference evidence="1 2" key="1">
    <citation type="submission" date="2013-11" db="EMBL/GenBank/DDBJ databases">
        <title>Genomic analysis of Pelistega sp. HM-7.</title>
        <authorList>
            <person name="Kumbhare S.V."/>
            <person name="Shetty S.A."/>
            <person name="Sharma O."/>
            <person name="Dhotre D.P."/>
        </authorList>
    </citation>
    <scope>NUCLEOTIDE SEQUENCE [LARGE SCALE GENOMIC DNA]</scope>
    <source>
        <strain evidence="1 2">HM-7</strain>
    </source>
</reference>
<accession>V8G944</accession>
<name>V8G944_9BURK</name>
<dbReference type="AlphaFoldDB" id="V8G944"/>
<evidence type="ECO:0008006" key="3">
    <source>
        <dbReference type="Google" id="ProtNLM"/>
    </source>
</evidence>
<dbReference type="InterPro" id="IPR025384">
    <property type="entry name" value="DUF4298"/>
</dbReference>
<organism evidence="1 2">
    <name type="scientific">Pelistega indica</name>
    <dbReference type="NCBI Taxonomy" id="1414851"/>
    <lineage>
        <taxon>Bacteria</taxon>
        <taxon>Pseudomonadati</taxon>
        <taxon>Pseudomonadota</taxon>
        <taxon>Betaproteobacteria</taxon>
        <taxon>Burkholderiales</taxon>
        <taxon>Alcaligenaceae</taxon>
        <taxon>Pelistega</taxon>
    </lineage>
</organism>
<comment type="caution">
    <text evidence="1">The sequence shown here is derived from an EMBL/GenBank/DDBJ whole genome shotgun (WGS) entry which is preliminary data.</text>
</comment>